<dbReference type="PANTHER" id="PTHR30157">
    <property type="entry name" value="FERRIC REDUCTASE, NADPH-DEPENDENT"/>
    <property type="match status" value="1"/>
</dbReference>
<dbReference type="InterPro" id="IPR039261">
    <property type="entry name" value="FNR_nucleotide-bd"/>
</dbReference>
<dbReference type="SUPFAM" id="SSF63380">
    <property type="entry name" value="Riboflavin synthase domain-like"/>
    <property type="match status" value="1"/>
</dbReference>
<sequence length="240" mass="27141">MGIIEKLAKSLATHAKVVNKIKVAEHTFKLSIRLQEPNAFSYRPQDFLRILVGTDQQAPLRDRVRSYSIWNFDAQTQTLDLAVCTFSNGPGAKWINNVNMGDDVYFMKHSSNLIIHDDAADAVMIGDITALGHFYGLRRLFRNQNRVSGFIFGQNQADFFPDIDGHSPFEFITTSPQQYQTVISSVEASLPQPTNNTTIYVAGDGEMCKLLHKHLKDELGWNSKQIRAKPFWIHGKKGLE</sequence>
<evidence type="ECO:0000259" key="1">
    <source>
        <dbReference type="PROSITE" id="PS51384"/>
    </source>
</evidence>
<dbReference type="CDD" id="cd06193">
    <property type="entry name" value="siderophore_interacting"/>
    <property type="match status" value="1"/>
</dbReference>
<dbReference type="Gene3D" id="3.40.50.80">
    <property type="entry name" value="Nucleotide-binding domain of ferredoxin-NADP reductase (FNR) module"/>
    <property type="match status" value="1"/>
</dbReference>
<dbReference type="InterPro" id="IPR039374">
    <property type="entry name" value="SIP_fam"/>
</dbReference>
<dbReference type="PROSITE" id="PS51384">
    <property type="entry name" value="FAD_FR"/>
    <property type="match status" value="1"/>
</dbReference>
<proteinExistence type="predicted"/>
<dbReference type="Gene3D" id="2.40.30.10">
    <property type="entry name" value="Translation factors"/>
    <property type="match status" value="1"/>
</dbReference>
<evidence type="ECO:0000313" key="3">
    <source>
        <dbReference type="Proteomes" id="UP001595978"/>
    </source>
</evidence>
<comment type="caution">
    <text evidence="2">The sequence shown here is derived from an EMBL/GenBank/DDBJ whole genome shotgun (WGS) entry which is preliminary data.</text>
</comment>
<protein>
    <submittedName>
        <fullName evidence="2">Siderophore-interacting protein</fullName>
    </submittedName>
</protein>
<accession>A0ABW0RC92</accession>
<keyword evidence="3" id="KW-1185">Reference proteome</keyword>
<name>A0ABW0RC92_9BACL</name>
<feature type="domain" description="FAD-binding FR-type" evidence="1">
    <location>
        <begin position="10"/>
        <end position="116"/>
    </location>
</feature>
<dbReference type="RefSeq" id="WP_390308685.1">
    <property type="nucleotide sequence ID" value="NZ_JBHSNQ010000016.1"/>
</dbReference>
<organism evidence="2 3">
    <name type="scientific">Ureibacillus suwonensis</name>
    <dbReference type="NCBI Taxonomy" id="313007"/>
    <lineage>
        <taxon>Bacteria</taxon>
        <taxon>Bacillati</taxon>
        <taxon>Bacillota</taxon>
        <taxon>Bacilli</taxon>
        <taxon>Bacillales</taxon>
        <taxon>Caryophanaceae</taxon>
        <taxon>Ureibacillus</taxon>
    </lineage>
</organism>
<dbReference type="PANTHER" id="PTHR30157:SF0">
    <property type="entry name" value="NADPH-DEPENDENT FERRIC-CHELATE REDUCTASE"/>
    <property type="match status" value="1"/>
</dbReference>
<dbReference type="InterPro" id="IPR017938">
    <property type="entry name" value="Riboflavin_synthase-like_b-brl"/>
</dbReference>
<gene>
    <name evidence="2" type="ORF">ACFPOH_01585</name>
</gene>
<dbReference type="EMBL" id="JBHSNQ010000016">
    <property type="protein sequence ID" value="MFC5540487.1"/>
    <property type="molecule type" value="Genomic_DNA"/>
</dbReference>
<dbReference type="InterPro" id="IPR007037">
    <property type="entry name" value="SIP_rossman_dom"/>
</dbReference>
<reference evidence="3" key="1">
    <citation type="journal article" date="2019" name="Int. J. Syst. Evol. Microbiol.">
        <title>The Global Catalogue of Microorganisms (GCM) 10K type strain sequencing project: providing services to taxonomists for standard genome sequencing and annotation.</title>
        <authorList>
            <consortium name="The Broad Institute Genomics Platform"/>
            <consortium name="The Broad Institute Genome Sequencing Center for Infectious Disease"/>
            <person name="Wu L."/>
            <person name="Ma J."/>
        </authorList>
    </citation>
    <scope>NUCLEOTIDE SEQUENCE [LARGE SCALE GENOMIC DNA]</scope>
    <source>
        <strain evidence="3">CCUG 56331</strain>
    </source>
</reference>
<evidence type="ECO:0000313" key="2">
    <source>
        <dbReference type="EMBL" id="MFC5540487.1"/>
    </source>
</evidence>
<dbReference type="Proteomes" id="UP001595978">
    <property type="component" value="Unassembled WGS sequence"/>
</dbReference>
<dbReference type="InterPro" id="IPR017927">
    <property type="entry name" value="FAD-bd_FR_type"/>
</dbReference>
<dbReference type="Pfam" id="PF04954">
    <property type="entry name" value="SIP"/>
    <property type="match status" value="1"/>
</dbReference>